<evidence type="ECO:0000256" key="6">
    <source>
        <dbReference type="ARBA" id="ARBA00047512"/>
    </source>
</evidence>
<evidence type="ECO:0000313" key="8">
    <source>
        <dbReference type="EMBL" id="MFC4525907.1"/>
    </source>
</evidence>
<dbReference type="EMBL" id="JBHSGA010000008">
    <property type="protein sequence ID" value="MFC4525907.1"/>
    <property type="molecule type" value="Genomic_DNA"/>
</dbReference>
<dbReference type="PANTHER" id="PTHR43620">
    <property type="entry name" value="GLYCEROPHOSPHORYL DIESTER PHOSPHODIESTERASE"/>
    <property type="match status" value="1"/>
</dbReference>
<dbReference type="Proteomes" id="UP001595961">
    <property type="component" value="Unassembled WGS sequence"/>
</dbReference>
<dbReference type="Pfam" id="PF03009">
    <property type="entry name" value="GDPD"/>
    <property type="match status" value="1"/>
</dbReference>
<dbReference type="SUPFAM" id="SSF51695">
    <property type="entry name" value="PLC-like phosphodiesterases"/>
    <property type="match status" value="1"/>
</dbReference>
<proteinExistence type="inferred from homology"/>
<dbReference type="InterPro" id="IPR030395">
    <property type="entry name" value="GP_PDE_dom"/>
</dbReference>
<dbReference type="Gene3D" id="3.20.20.190">
    <property type="entry name" value="Phosphatidylinositol (PI) phosphodiesterase"/>
    <property type="match status" value="1"/>
</dbReference>
<keyword evidence="3" id="KW-0732">Signal</keyword>
<evidence type="ECO:0000259" key="7">
    <source>
        <dbReference type="PROSITE" id="PS51704"/>
    </source>
</evidence>
<reference evidence="9" key="1">
    <citation type="journal article" date="2019" name="Int. J. Syst. Evol. Microbiol.">
        <title>The Global Catalogue of Microorganisms (GCM) 10K type strain sequencing project: providing services to taxonomists for standard genome sequencing and annotation.</title>
        <authorList>
            <consortium name="The Broad Institute Genomics Platform"/>
            <consortium name="The Broad Institute Genome Sequencing Center for Infectious Disease"/>
            <person name="Wu L."/>
            <person name="Ma J."/>
        </authorList>
    </citation>
    <scope>NUCLEOTIDE SEQUENCE [LARGE SCALE GENOMIC DNA]</scope>
    <source>
        <strain evidence="9">CCM 4481</strain>
    </source>
</reference>
<accession>A0ABV9BZ21</accession>
<dbReference type="EC" id="3.1.4.46" evidence="2"/>
<comment type="caution">
    <text evidence="8">The sequence shown here is derived from an EMBL/GenBank/DDBJ whole genome shotgun (WGS) entry which is preliminary data.</text>
</comment>
<evidence type="ECO:0000256" key="3">
    <source>
        <dbReference type="ARBA" id="ARBA00022729"/>
    </source>
</evidence>
<organism evidence="8 9">
    <name type="scientific">Dyella halodurans</name>
    <dbReference type="NCBI Taxonomy" id="1920171"/>
    <lineage>
        <taxon>Bacteria</taxon>
        <taxon>Pseudomonadati</taxon>
        <taxon>Pseudomonadota</taxon>
        <taxon>Gammaproteobacteria</taxon>
        <taxon>Lysobacterales</taxon>
        <taxon>Rhodanobacteraceae</taxon>
        <taxon>Dyella</taxon>
    </lineage>
</organism>
<dbReference type="PROSITE" id="PS51704">
    <property type="entry name" value="GP_PDE"/>
    <property type="match status" value="1"/>
</dbReference>
<name>A0ABV9BZ21_9GAMM</name>
<comment type="catalytic activity">
    <reaction evidence="6">
        <text>a sn-glycero-3-phosphodiester + H2O = an alcohol + sn-glycerol 3-phosphate + H(+)</text>
        <dbReference type="Rhea" id="RHEA:12969"/>
        <dbReference type="ChEBI" id="CHEBI:15377"/>
        <dbReference type="ChEBI" id="CHEBI:15378"/>
        <dbReference type="ChEBI" id="CHEBI:30879"/>
        <dbReference type="ChEBI" id="CHEBI:57597"/>
        <dbReference type="ChEBI" id="CHEBI:83408"/>
        <dbReference type="EC" id="3.1.4.46"/>
    </reaction>
</comment>
<evidence type="ECO:0000256" key="4">
    <source>
        <dbReference type="ARBA" id="ARBA00022798"/>
    </source>
</evidence>
<evidence type="ECO:0000256" key="2">
    <source>
        <dbReference type="ARBA" id="ARBA00012247"/>
    </source>
</evidence>
<evidence type="ECO:0000256" key="5">
    <source>
        <dbReference type="ARBA" id="ARBA00022801"/>
    </source>
</evidence>
<dbReference type="CDD" id="cd08602">
    <property type="entry name" value="GDPD_ScGlpQ1_like"/>
    <property type="match status" value="1"/>
</dbReference>
<dbReference type="PANTHER" id="PTHR43620:SF7">
    <property type="entry name" value="GLYCEROPHOSPHODIESTER PHOSPHODIESTERASE GDPD5-RELATED"/>
    <property type="match status" value="1"/>
</dbReference>
<keyword evidence="9" id="KW-1185">Reference proteome</keyword>
<gene>
    <name evidence="8" type="ORF">ACFO5W_04585</name>
</gene>
<protein>
    <recommendedName>
        <fullName evidence="2">glycerophosphodiester phosphodiesterase</fullName>
        <ecNumber evidence="2">3.1.4.46</ecNumber>
    </recommendedName>
</protein>
<evidence type="ECO:0000256" key="1">
    <source>
        <dbReference type="ARBA" id="ARBA00007277"/>
    </source>
</evidence>
<keyword evidence="4" id="KW-0319">Glycerol metabolism</keyword>
<feature type="domain" description="GP-PDE" evidence="7">
    <location>
        <begin position="16"/>
        <end position="346"/>
    </location>
</feature>
<dbReference type="InterPro" id="IPR017946">
    <property type="entry name" value="PLC-like_Pdiesterase_TIM-brl"/>
</dbReference>
<comment type="similarity">
    <text evidence="1">Belongs to the glycerophosphoryl diester phosphodiesterase family.</text>
</comment>
<dbReference type="RefSeq" id="WP_423357725.1">
    <property type="nucleotide sequence ID" value="NZ_CP064028.1"/>
</dbReference>
<keyword evidence="5" id="KW-0378">Hydrolase</keyword>
<sequence>MAPDGQTKEAPIATRVLVIGHRGASALRPEHTLASYAKAIADGADFIEPDLVMTRDGVLVARHENEISGTTDVAQHPEFAARKTTRTIDGHAITGWFTEDFMLDELKMLRARERLPAFRSTAYDGQFQIPTLDEIIDFVASEAATSGRMIGIIPEIKHGTYFQQIGLPMEDRVLATLAAHAYTRTAPVEIQSFEVANLRYLRHKLGKTHPNIRLLQLIDEATAHPYDVAAAGGKLSYGDMITPAGLHEIASYADAIGPNIRAIIPLAADGTLGAPTPLVRDAHAAKLEVHAYTFRPENHYQARNFWQGNDPNTFNEAGSVAEIRAYLDAGIDAFFTDDPALGRRAIDGRQAL</sequence>
<evidence type="ECO:0000313" key="9">
    <source>
        <dbReference type="Proteomes" id="UP001595961"/>
    </source>
</evidence>